<accession>A0A5E4AEM0</accession>
<evidence type="ECO:0000313" key="1">
    <source>
        <dbReference type="EMBL" id="VTJ55817.1"/>
    </source>
</evidence>
<dbReference type="EMBL" id="CABDUW010000056">
    <property type="protein sequence ID" value="VTJ55817.1"/>
    <property type="molecule type" value="Genomic_DNA"/>
</dbReference>
<keyword evidence="2" id="KW-1185">Reference proteome</keyword>
<organism evidence="1 2">
    <name type="scientific">Marmota monax</name>
    <name type="common">Woodchuck</name>
    <dbReference type="NCBI Taxonomy" id="9995"/>
    <lineage>
        <taxon>Eukaryota</taxon>
        <taxon>Metazoa</taxon>
        <taxon>Chordata</taxon>
        <taxon>Craniata</taxon>
        <taxon>Vertebrata</taxon>
        <taxon>Euteleostomi</taxon>
        <taxon>Mammalia</taxon>
        <taxon>Eutheria</taxon>
        <taxon>Euarchontoglires</taxon>
        <taxon>Glires</taxon>
        <taxon>Rodentia</taxon>
        <taxon>Sciuromorpha</taxon>
        <taxon>Sciuridae</taxon>
        <taxon>Xerinae</taxon>
        <taxon>Marmotini</taxon>
        <taxon>Marmota</taxon>
    </lineage>
</organism>
<reference evidence="1" key="1">
    <citation type="submission" date="2019-04" db="EMBL/GenBank/DDBJ databases">
        <authorList>
            <person name="Alioto T."/>
            <person name="Alioto T."/>
        </authorList>
    </citation>
    <scope>NUCLEOTIDE SEQUENCE [LARGE SCALE GENOMIC DNA]</scope>
</reference>
<gene>
    <name evidence="1" type="ORF">MONAX_5E038381</name>
</gene>
<comment type="caution">
    <text evidence="1">The sequence shown here is derived from an EMBL/GenBank/DDBJ whole genome shotgun (WGS) entry which is preliminary data.</text>
</comment>
<sequence length="189" mass="20598">MDWVNYTSAFRAATPEVVFPWPPLCCRRTGNFIPVNENGCRLGHVDYLFTKVCPYLPSGQIPAERGSTSLAAGRTSLSALTPSLGGQCLWVRGEQKGLLDFQPSTIPQLPQHKISLLPGTDSAVSPWVGSCRPCWNQYSPNPVWGAMESSERPFPAADLTYPQDPGSPILLVRPASGDPAVGDQRMFRP</sequence>
<protein>
    <submittedName>
        <fullName evidence="1">Uncharacterized protein</fullName>
    </submittedName>
</protein>
<evidence type="ECO:0000313" key="2">
    <source>
        <dbReference type="Proteomes" id="UP000335636"/>
    </source>
</evidence>
<name>A0A5E4AEM0_MARMO</name>
<dbReference type="AlphaFoldDB" id="A0A5E4AEM0"/>
<dbReference type="Proteomes" id="UP000335636">
    <property type="component" value="Unassembled WGS sequence"/>
</dbReference>
<proteinExistence type="predicted"/>